<proteinExistence type="predicted"/>
<name>A0A291LA40_9CAUD</name>
<dbReference type="EMBL" id="MF663786">
    <property type="protein sequence ID" value="ATI15663.1"/>
    <property type="molecule type" value="Genomic_DNA"/>
</dbReference>
<dbReference type="RefSeq" id="YP_009792711.1">
    <property type="nucleotide sequence ID" value="NC_047861.1"/>
</dbReference>
<keyword evidence="2" id="KW-0472">Membrane</keyword>
<keyword evidence="4" id="KW-1185">Reference proteome</keyword>
<dbReference type="KEGG" id="vg:54982919"/>
<evidence type="ECO:0000256" key="2">
    <source>
        <dbReference type="SAM" id="Phobius"/>
    </source>
</evidence>
<feature type="region of interest" description="Disordered" evidence="1">
    <location>
        <begin position="43"/>
        <end position="64"/>
    </location>
</feature>
<dbReference type="GeneID" id="54982919"/>
<feature type="transmembrane region" description="Helical" evidence="2">
    <location>
        <begin position="12"/>
        <end position="32"/>
    </location>
</feature>
<protein>
    <submittedName>
        <fullName evidence="3">Uncharacterized protein</fullName>
    </submittedName>
</protein>
<evidence type="ECO:0000313" key="4">
    <source>
        <dbReference type="Proteomes" id="UP000228765"/>
    </source>
</evidence>
<reference evidence="3 4" key="1">
    <citation type="submission" date="2017-08" db="EMBL/GenBank/DDBJ databases">
        <title>Complete genome sequence of a novel bacteriophage infecting Bordetella bronchiseptica.</title>
        <authorList>
            <person name="Chen Y."/>
            <person name="Song J."/>
            <person name="Wu B."/>
        </authorList>
    </citation>
    <scope>NUCLEOTIDE SEQUENCE [LARGE SCALE GENOMIC DNA]</scope>
</reference>
<organism evidence="3 4">
    <name type="scientific">Bordetella phage vB_BbrM_PHB04</name>
    <dbReference type="NCBI Taxonomy" id="2029657"/>
    <lineage>
        <taxon>Viruses</taxon>
        <taxon>Duplodnaviria</taxon>
        <taxon>Heunggongvirae</taxon>
        <taxon>Uroviricota</taxon>
        <taxon>Caudoviricetes</taxon>
        <taxon>Phabquatrovirus</taxon>
        <taxon>Phabquatrovirus PHB04</taxon>
    </lineage>
</organism>
<accession>A0A291LA40</accession>
<evidence type="ECO:0000256" key="1">
    <source>
        <dbReference type="SAM" id="MobiDB-lite"/>
    </source>
</evidence>
<sequence>MIMIAYLLDNPPLVIAIVTGLILAVVCAVANWPRRKQIRNQLSARNRASNDAGSERYTEIVGRS</sequence>
<dbReference type="Proteomes" id="UP000228765">
    <property type="component" value="Segment"/>
</dbReference>
<feature type="compositionally biased region" description="Polar residues" evidence="1">
    <location>
        <begin position="43"/>
        <end position="52"/>
    </location>
</feature>
<evidence type="ECO:0000313" key="3">
    <source>
        <dbReference type="EMBL" id="ATI15663.1"/>
    </source>
</evidence>
<keyword evidence="2" id="KW-0812">Transmembrane</keyword>
<keyword evidence="2" id="KW-1133">Transmembrane helix</keyword>